<dbReference type="EC" id="2.3.3.16" evidence="3"/>
<evidence type="ECO:0000256" key="3">
    <source>
        <dbReference type="ARBA" id="ARBA00012972"/>
    </source>
</evidence>
<dbReference type="GO" id="GO:0006099">
    <property type="term" value="P:tricarboxylic acid cycle"/>
    <property type="evidence" value="ECO:0007669"/>
    <property type="project" value="UniProtKB-UniPathway"/>
</dbReference>
<dbReference type="UniPathway" id="UPA00223">
    <property type="reaction ID" value="UER00717"/>
</dbReference>
<dbReference type="NCBIfam" id="NF004868">
    <property type="entry name" value="PRK06224.1-5"/>
    <property type="match status" value="1"/>
</dbReference>
<gene>
    <name evidence="5" type="ORF">D3878_17280</name>
</gene>
<keyword evidence="4" id="KW-0808">Transferase</keyword>
<dbReference type="InterPro" id="IPR016143">
    <property type="entry name" value="Citrate_synth-like_sm_a-sub"/>
</dbReference>
<evidence type="ECO:0000313" key="5">
    <source>
        <dbReference type="EMBL" id="RJG03119.1"/>
    </source>
</evidence>
<dbReference type="SUPFAM" id="SSF48256">
    <property type="entry name" value="Citrate synthase"/>
    <property type="match status" value="1"/>
</dbReference>
<protein>
    <recommendedName>
        <fullName evidence="3">citrate synthase (unknown stereospecificity)</fullName>
        <ecNumber evidence="3">2.3.3.16</ecNumber>
    </recommendedName>
</protein>
<evidence type="ECO:0000256" key="4">
    <source>
        <dbReference type="ARBA" id="ARBA00022679"/>
    </source>
</evidence>
<evidence type="ECO:0000256" key="1">
    <source>
        <dbReference type="ARBA" id="ARBA00004751"/>
    </source>
</evidence>
<comment type="pathway">
    <text evidence="1">Carbohydrate metabolism; tricarboxylic acid cycle; isocitrate from oxaloacetate: step 1/2.</text>
</comment>
<dbReference type="RefSeq" id="WP_119786618.1">
    <property type="nucleotide sequence ID" value="NZ_QYUQ01000002.1"/>
</dbReference>
<dbReference type="GO" id="GO:0016829">
    <property type="term" value="F:lyase activity"/>
    <property type="evidence" value="ECO:0007669"/>
    <property type="project" value="UniProtKB-KW"/>
</dbReference>
<dbReference type="GO" id="GO:0005975">
    <property type="term" value="P:carbohydrate metabolic process"/>
    <property type="evidence" value="ECO:0007669"/>
    <property type="project" value="TreeGrafter"/>
</dbReference>
<dbReference type="PANTHER" id="PTHR11739:SF4">
    <property type="entry name" value="CITRATE SYNTHASE, PEROXISOMAL"/>
    <property type="match status" value="1"/>
</dbReference>
<keyword evidence="5" id="KW-0456">Lyase</keyword>
<dbReference type="CDD" id="cd06100">
    <property type="entry name" value="CCL_ACL-C"/>
    <property type="match status" value="1"/>
</dbReference>
<comment type="similarity">
    <text evidence="2">Belongs to the citrate synthase family.</text>
</comment>
<dbReference type="AlphaFoldDB" id="A0A3A3G8N8"/>
<name>A0A3A3G8N8_9BURK</name>
<organism evidence="5 6">
    <name type="scientific">Noviherbaspirillum sedimenti</name>
    <dbReference type="NCBI Taxonomy" id="2320865"/>
    <lineage>
        <taxon>Bacteria</taxon>
        <taxon>Pseudomonadati</taxon>
        <taxon>Pseudomonadota</taxon>
        <taxon>Betaproteobacteria</taxon>
        <taxon>Burkholderiales</taxon>
        <taxon>Oxalobacteraceae</taxon>
        <taxon>Noviherbaspirillum</taxon>
    </lineage>
</organism>
<keyword evidence="6" id="KW-1185">Reference proteome</keyword>
<comment type="caution">
    <text evidence="5">The sequence shown here is derived from an EMBL/GenBank/DDBJ whole genome shotgun (WGS) entry which is preliminary data.</text>
</comment>
<dbReference type="Gene3D" id="1.10.230.10">
    <property type="entry name" value="Cytochrome P450-Terp, domain 2"/>
    <property type="match status" value="1"/>
</dbReference>
<dbReference type="EMBL" id="QYUQ01000002">
    <property type="protein sequence ID" value="RJG03119.1"/>
    <property type="molecule type" value="Genomic_DNA"/>
</dbReference>
<dbReference type="OrthoDB" id="3284791at2"/>
<dbReference type="GO" id="GO:0005829">
    <property type="term" value="C:cytosol"/>
    <property type="evidence" value="ECO:0007669"/>
    <property type="project" value="TreeGrafter"/>
</dbReference>
<dbReference type="InterPro" id="IPR016142">
    <property type="entry name" value="Citrate_synth-like_lrg_a-sub"/>
</dbReference>
<dbReference type="GO" id="GO:0036440">
    <property type="term" value="F:citrate synthase activity"/>
    <property type="evidence" value="ECO:0007669"/>
    <property type="project" value="UniProtKB-EC"/>
</dbReference>
<dbReference type="Pfam" id="PF00285">
    <property type="entry name" value="Citrate_synt"/>
    <property type="match status" value="1"/>
</dbReference>
<accession>A0A3A3G8N8</accession>
<dbReference type="InterPro" id="IPR036969">
    <property type="entry name" value="Citrate_synthase_sf"/>
</dbReference>
<dbReference type="Proteomes" id="UP000266327">
    <property type="component" value="Unassembled WGS sequence"/>
</dbReference>
<evidence type="ECO:0000256" key="2">
    <source>
        <dbReference type="ARBA" id="ARBA00010566"/>
    </source>
</evidence>
<dbReference type="PANTHER" id="PTHR11739">
    <property type="entry name" value="CITRATE SYNTHASE"/>
    <property type="match status" value="1"/>
</dbReference>
<sequence length="259" mass="28131">MNPIKTEIGYCTTERIYVRGHDLANDLIGKVDFIDMMMLVVLGRKCEGNERDMINAIMVTVMDHGLTPSALAARLTYLGAPEAMQAAVAAGLLGAGSVFLGAMENATLMLRDLVKSLPENAGDEQFLDIATAFYKDRRVARQTIYGLGHNIHVNGDPRIPALREVSQRNGYYGVHWRAMEQLEAVSGILGKRRLPINAAGAVGAMVADMQLPPTLARGLTLISRCAGLIGHVLEEQSSPTGQALWDLVLRQDPRNAVHS</sequence>
<reference evidence="6" key="1">
    <citation type="submission" date="2018-09" db="EMBL/GenBank/DDBJ databases">
        <authorList>
            <person name="Zhu H."/>
        </authorList>
    </citation>
    <scope>NUCLEOTIDE SEQUENCE [LARGE SCALE GENOMIC DNA]</scope>
    <source>
        <strain evidence="6">K1S02-23</strain>
    </source>
</reference>
<dbReference type="Gene3D" id="1.10.580.10">
    <property type="entry name" value="Citrate Synthase, domain 1"/>
    <property type="match status" value="1"/>
</dbReference>
<dbReference type="InterPro" id="IPR002020">
    <property type="entry name" value="Citrate_synthase"/>
</dbReference>
<evidence type="ECO:0000313" key="6">
    <source>
        <dbReference type="Proteomes" id="UP000266327"/>
    </source>
</evidence>
<proteinExistence type="inferred from homology"/>